<dbReference type="EMBL" id="LGRX02001799">
    <property type="protein sequence ID" value="KAK3285470.1"/>
    <property type="molecule type" value="Genomic_DNA"/>
</dbReference>
<accession>A0AAE0LHY4</accession>
<evidence type="ECO:0000256" key="1">
    <source>
        <dbReference type="SAM" id="MobiDB-lite"/>
    </source>
</evidence>
<gene>
    <name evidence="2" type="ORF">CYMTET_6918</name>
</gene>
<reference evidence="2 3" key="1">
    <citation type="journal article" date="2015" name="Genome Biol. Evol.">
        <title>Comparative Genomics of a Bacterivorous Green Alga Reveals Evolutionary Causalities and Consequences of Phago-Mixotrophic Mode of Nutrition.</title>
        <authorList>
            <person name="Burns J.A."/>
            <person name="Paasch A."/>
            <person name="Narechania A."/>
            <person name="Kim E."/>
        </authorList>
    </citation>
    <scope>NUCLEOTIDE SEQUENCE [LARGE SCALE GENOMIC DNA]</scope>
    <source>
        <strain evidence="2 3">PLY_AMNH</strain>
    </source>
</reference>
<proteinExistence type="predicted"/>
<evidence type="ECO:0000313" key="3">
    <source>
        <dbReference type="Proteomes" id="UP001190700"/>
    </source>
</evidence>
<keyword evidence="3" id="KW-1185">Reference proteome</keyword>
<sequence>MVRQFPATDFLPPLDPAKENMPPDNENDDPMSIVPEPSSNAVAIPREYEWKGSTVPEPVYNALPTPYRGQTFGKKHSYLLEQFHEVPEFVPGLDTQLTPAKNVRTKLVCKFESACTSTASPGNINTGKLLPKLLANPNVPDEVKQKLASGAHANCALQWRESFHKKRRSVEISGFTALAYAELQTVEEGNEAAIAEHDRPKVLDARTVDVISMAESETLLPTMA</sequence>
<organism evidence="2 3">
    <name type="scientific">Cymbomonas tetramitiformis</name>
    <dbReference type="NCBI Taxonomy" id="36881"/>
    <lineage>
        <taxon>Eukaryota</taxon>
        <taxon>Viridiplantae</taxon>
        <taxon>Chlorophyta</taxon>
        <taxon>Pyramimonadophyceae</taxon>
        <taxon>Pyramimonadales</taxon>
        <taxon>Pyramimonadaceae</taxon>
        <taxon>Cymbomonas</taxon>
    </lineage>
</organism>
<protein>
    <submittedName>
        <fullName evidence="2">Uncharacterized protein</fullName>
    </submittedName>
</protein>
<feature type="region of interest" description="Disordered" evidence="1">
    <location>
        <begin position="1"/>
        <end position="29"/>
    </location>
</feature>
<dbReference type="Proteomes" id="UP001190700">
    <property type="component" value="Unassembled WGS sequence"/>
</dbReference>
<dbReference type="AlphaFoldDB" id="A0AAE0LHY4"/>
<evidence type="ECO:0000313" key="2">
    <source>
        <dbReference type="EMBL" id="KAK3285470.1"/>
    </source>
</evidence>
<name>A0AAE0LHY4_9CHLO</name>
<comment type="caution">
    <text evidence="2">The sequence shown here is derived from an EMBL/GenBank/DDBJ whole genome shotgun (WGS) entry which is preliminary data.</text>
</comment>